<proteinExistence type="predicted"/>
<name>A0A2S7WPS3_9FLAO</name>
<dbReference type="OrthoDB" id="9772295at2"/>
<dbReference type="Proteomes" id="UP000238882">
    <property type="component" value="Unassembled WGS sequence"/>
</dbReference>
<comment type="caution">
    <text evidence="1">The sequence shown here is derived from an EMBL/GenBank/DDBJ whole genome shotgun (WGS) entry which is preliminary data.</text>
</comment>
<dbReference type="Pfam" id="PF08811">
    <property type="entry name" value="DUF1800"/>
    <property type="match status" value="1"/>
</dbReference>
<sequence>MSYLDTYSGNWSAIEARHLLKRTSFGVTQALTEESVSLGLSGTISKLFEIKPMPETPLKYEPDGTGRGEINDPDVNYGETWVNAPAYPDLPTSQERNRVFRSRNRSNYAWSFLQMQDAGLSIREKLTLFWHNHFVSENTNPHREFLYMKILRENALGNFKELTKQITIDPNMLIYLSGSQNTNTAPNENYSRELLELFTIGKGDAIGNGDYTNYTENDVVQMAKVLTGWRVRGIAHAEGLVPFFSNWFHTKGSKTLSHRFNNAVISENGENEYKDLIDKIFEQEECSRFITRQLYIWFVNSEITTEIEDNIIEPLAKIIRENDYEIAPALQVLLTSDHFFENTFCMIKSPIDLMFSATKSLLVSAPKTSVQEEYQFALVLYLACTDLNQSIFHHPDVAGWKAYYQAPLYYKSWVNSYLLPKRLDYCRILVTGGDLVIDEKKYTVPPLVPVLQIVAGIQNATNPNILVSELANQLFNYQITNEQIIALKDILIPGLPDVEWTIEYGEYLGNPSDVSVALSVDKKLRGLIAVMVQMSEFQMM</sequence>
<dbReference type="InterPro" id="IPR014917">
    <property type="entry name" value="DUF1800"/>
</dbReference>
<evidence type="ECO:0008006" key="3">
    <source>
        <dbReference type="Google" id="ProtNLM"/>
    </source>
</evidence>
<gene>
    <name evidence="1" type="ORF">BTO18_10720</name>
</gene>
<dbReference type="EMBL" id="MSCN01000001">
    <property type="protein sequence ID" value="PQJ79615.1"/>
    <property type="molecule type" value="Genomic_DNA"/>
</dbReference>
<protein>
    <recommendedName>
        <fullName evidence="3">DUF1800 domain-containing protein</fullName>
    </recommendedName>
</protein>
<evidence type="ECO:0000313" key="2">
    <source>
        <dbReference type="Proteomes" id="UP000238882"/>
    </source>
</evidence>
<keyword evidence="2" id="KW-1185">Reference proteome</keyword>
<evidence type="ECO:0000313" key="1">
    <source>
        <dbReference type="EMBL" id="PQJ79615.1"/>
    </source>
</evidence>
<dbReference type="RefSeq" id="WP_105016209.1">
    <property type="nucleotide sequence ID" value="NZ_MSCN01000001.1"/>
</dbReference>
<dbReference type="AlphaFoldDB" id="A0A2S7WPS3"/>
<reference evidence="1 2" key="1">
    <citation type="submission" date="2016-12" db="EMBL/GenBank/DDBJ databases">
        <title>Trade-off between light-utilization and light-protection in marine flavobacteria.</title>
        <authorList>
            <person name="Kumagai Y."/>
            <person name="Yoshizawa S."/>
            <person name="Kogure K."/>
            <person name="Iwasaki W."/>
        </authorList>
    </citation>
    <scope>NUCLEOTIDE SEQUENCE [LARGE SCALE GENOMIC DNA]</scope>
    <source>
        <strain evidence="1 2">NBRC 108759</strain>
    </source>
</reference>
<organism evidence="1 2">
    <name type="scientific">Polaribacter porphyrae</name>
    <dbReference type="NCBI Taxonomy" id="1137780"/>
    <lineage>
        <taxon>Bacteria</taxon>
        <taxon>Pseudomonadati</taxon>
        <taxon>Bacteroidota</taxon>
        <taxon>Flavobacteriia</taxon>
        <taxon>Flavobacteriales</taxon>
        <taxon>Flavobacteriaceae</taxon>
    </lineage>
</organism>
<accession>A0A2S7WPS3</accession>